<protein>
    <submittedName>
        <fullName evidence="2">Cyclic di-GMP phosphodiesterase CdpA</fullName>
        <ecNumber evidence="2">3.1.4.52</ecNumber>
    </submittedName>
</protein>
<keyword evidence="2" id="KW-0378">Hydrolase</keyword>
<dbReference type="Gene3D" id="3.20.20.450">
    <property type="entry name" value="EAL domain"/>
    <property type="match status" value="1"/>
</dbReference>
<dbReference type="AlphaFoldDB" id="A0A857JN18"/>
<gene>
    <name evidence="2" type="ORF">FX988_03006</name>
</gene>
<feature type="domain" description="EAL" evidence="1">
    <location>
        <begin position="3"/>
        <end position="241"/>
    </location>
</feature>
<dbReference type="PANTHER" id="PTHR33121:SF71">
    <property type="entry name" value="OXYGEN SENSOR PROTEIN DOSP"/>
    <property type="match status" value="1"/>
</dbReference>
<evidence type="ECO:0000313" key="3">
    <source>
        <dbReference type="Proteomes" id="UP000464524"/>
    </source>
</evidence>
<dbReference type="InterPro" id="IPR050706">
    <property type="entry name" value="Cyclic-di-GMP_PDE-like"/>
</dbReference>
<accession>A0A857JN18</accession>
<dbReference type="EC" id="3.1.4.52" evidence="2"/>
<dbReference type="CDD" id="cd01948">
    <property type="entry name" value="EAL"/>
    <property type="match status" value="1"/>
</dbReference>
<dbReference type="KEGG" id="pmes:FX988_03006"/>
<keyword evidence="3" id="KW-1185">Reference proteome</keyword>
<sequence>MLSIMKVSQVTESFNPDNVVPFFQPIMDLTNNQVWRYECLARLITFGERPFIPSEFLYLVDRQESRSQLTETIFNRSAQYFRERNMPWNINISLADMQDENIHRFLTEQASSYPNPKRVALEVTAQNVLADTDTFATFSDLCKKLGLSLFVDNIEPDVTQVEHLLALPISGLKMSGPIMADLAQDEQAQALIKSLCAKGQSLNIALVAQHLESEAQLTLLKKLNVRYAQGFYFSQPKAQAH</sequence>
<proteinExistence type="predicted"/>
<reference evidence="2 3" key="1">
    <citation type="submission" date="2019-12" db="EMBL/GenBank/DDBJ databases">
        <title>Genome sequencing and assembly of endphytes of Porphyra tenera.</title>
        <authorList>
            <person name="Park J.M."/>
            <person name="Shin R."/>
            <person name="Jo S.H."/>
        </authorList>
    </citation>
    <scope>NUCLEOTIDE SEQUENCE [LARGE SCALE GENOMIC DNA]</scope>
    <source>
        <strain evidence="2 3">GPM4</strain>
    </source>
</reference>
<name>A0A857JN18_9ALTE</name>
<dbReference type="SUPFAM" id="SSF141868">
    <property type="entry name" value="EAL domain-like"/>
    <property type="match status" value="1"/>
</dbReference>
<dbReference type="InterPro" id="IPR001633">
    <property type="entry name" value="EAL_dom"/>
</dbReference>
<dbReference type="PANTHER" id="PTHR33121">
    <property type="entry name" value="CYCLIC DI-GMP PHOSPHODIESTERASE PDEF"/>
    <property type="match status" value="1"/>
</dbReference>
<dbReference type="OrthoDB" id="5894408at2"/>
<organism evidence="2 3">
    <name type="scientific">Paraglaciecola mesophila</name>
    <dbReference type="NCBI Taxonomy" id="197222"/>
    <lineage>
        <taxon>Bacteria</taxon>
        <taxon>Pseudomonadati</taxon>
        <taxon>Pseudomonadota</taxon>
        <taxon>Gammaproteobacteria</taxon>
        <taxon>Alteromonadales</taxon>
        <taxon>Alteromonadaceae</taxon>
        <taxon>Paraglaciecola</taxon>
    </lineage>
</organism>
<evidence type="ECO:0000259" key="1">
    <source>
        <dbReference type="PROSITE" id="PS50883"/>
    </source>
</evidence>
<dbReference type="Pfam" id="PF00563">
    <property type="entry name" value="EAL"/>
    <property type="match status" value="1"/>
</dbReference>
<dbReference type="Proteomes" id="UP000464524">
    <property type="component" value="Chromosome"/>
</dbReference>
<dbReference type="SMART" id="SM00052">
    <property type="entry name" value="EAL"/>
    <property type="match status" value="1"/>
</dbReference>
<evidence type="ECO:0000313" key="2">
    <source>
        <dbReference type="EMBL" id="QHJ12748.1"/>
    </source>
</evidence>
<dbReference type="PROSITE" id="PS50883">
    <property type="entry name" value="EAL"/>
    <property type="match status" value="1"/>
</dbReference>
<dbReference type="InterPro" id="IPR035919">
    <property type="entry name" value="EAL_sf"/>
</dbReference>
<dbReference type="GO" id="GO:0071111">
    <property type="term" value="F:cyclic-guanylate-specific phosphodiesterase activity"/>
    <property type="evidence" value="ECO:0007669"/>
    <property type="project" value="UniProtKB-EC"/>
</dbReference>
<dbReference type="EMBL" id="CP047656">
    <property type="protein sequence ID" value="QHJ12748.1"/>
    <property type="molecule type" value="Genomic_DNA"/>
</dbReference>